<evidence type="ECO:0000313" key="2">
    <source>
        <dbReference type="Proteomes" id="UP000887116"/>
    </source>
</evidence>
<organism evidence="1 2">
    <name type="scientific">Trichonephila clavata</name>
    <name type="common">Joro spider</name>
    <name type="synonym">Nephila clavata</name>
    <dbReference type="NCBI Taxonomy" id="2740835"/>
    <lineage>
        <taxon>Eukaryota</taxon>
        <taxon>Metazoa</taxon>
        <taxon>Ecdysozoa</taxon>
        <taxon>Arthropoda</taxon>
        <taxon>Chelicerata</taxon>
        <taxon>Arachnida</taxon>
        <taxon>Araneae</taxon>
        <taxon>Araneomorphae</taxon>
        <taxon>Entelegynae</taxon>
        <taxon>Araneoidea</taxon>
        <taxon>Nephilidae</taxon>
        <taxon>Trichonephila</taxon>
    </lineage>
</organism>
<dbReference type="AlphaFoldDB" id="A0A8X6FF21"/>
<keyword evidence="2" id="KW-1185">Reference proteome</keyword>
<proteinExistence type="predicted"/>
<gene>
    <name evidence="1" type="ORF">TNCT_690891</name>
</gene>
<dbReference type="OrthoDB" id="6929715at2759"/>
<name>A0A8X6FF21_TRICU</name>
<dbReference type="EMBL" id="BMAO01031891">
    <property type="protein sequence ID" value="GFQ78337.1"/>
    <property type="molecule type" value="Genomic_DNA"/>
</dbReference>
<protein>
    <submittedName>
        <fullName evidence="1">Uncharacterized protein</fullName>
    </submittedName>
</protein>
<comment type="caution">
    <text evidence="1">The sequence shown here is derived from an EMBL/GenBank/DDBJ whole genome shotgun (WGS) entry which is preliminary data.</text>
</comment>
<reference evidence="1" key="1">
    <citation type="submission" date="2020-07" db="EMBL/GenBank/DDBJ databases">
        <title>Multicomponent nature underlies the extraordinary mechanical properties of spider dragline silk.</title>
        <authorList>
            <person name="Kono N."/>
            <person name="Nakamura H."/>
            <person name="Mori M."/>
            <person name="Yoshida Y."/>
            <person name="Ohtoshi R."/>
            <person name="Malay A.D."/>
            <person name="Moran D.A.P."/>
            <person name="Tomita M."/>
            <person name="Numata K."/>
            <person name="Arakawa K."/>
        </authorList>
    </citation>
    <scope>NUCLEOTIDE SEQUENCE</scope>
</reference>
<sequence length="122" mass="13745">MEDTLICFVCNKSDGQIILFSEETLKKCGTVLKIRKKYNQKYKDIILPDEYIGNGYHRECYKAFTGVMKNYLTSKLVNSTKNSEKPKSVCVSTYNSSPTTPLIPELTAKPSCLQSLTTESSI</sequence>
<evidence type="ECO:0000313" key="1">
    <source>
        <dbReference type="EMBL" id="GFQ78337.1"/>
    </source>
</evidence>
<accession>A0A8X6FF21</accession>
<dbReference type="Proteomes" id="UP000887116">
    <property type="component" value="Unassembled WGS sequence"/>
</dbReference>